<name>A0A2M7T860_9ACTN</name>
<keyword evidence="1" id="KW-1133">Transmembrane helix</keyword>
<keyword evidence="1" id="KW-0472">Membrane</keyword>
<evidence type="ECO:0000313" key="4">
    <source>
        <dbReference type="EMBL" id="PIZ39161.1"/>
    </source>
</evidence>
<evidence type="ECO:0000313" key="5">
    <source>
        <dbReference type="Proteomes" id="UP000230956"/>
    </source>
</evidence>
<gene>
    <name evidence="4" type="ORF">COY37_05280</name>
</gene>
<dbReference type="Proteomes" id="UP000230956">
    <property type="component" value="Unassembled WGS sequence"/>
</dbReference>
<feature type="domain" description="DUF11" evidence="2">
    <location>
        <begin position="185"/>
        <end position="283"/>
    </location>
</feature>
<feature type="domain" description="Putative Flp pilus-assembly TadG-like N-terminal" evidence="3">
    <location>
        <begin position="21"/>
        <end position="68"/>
    </location>
</feature>
<dbReference type="Pfam" id="PF13400">
    <property type="entry name" value="Tad"/>
    <property type="match status" value="1"/>
</dbReference>
<dbReference type="RefSeq" id="WP_286678624.1">
    <property type="nucleotide sequence ID" value="NZ_MNXI01000093.1"/>
</dbReference>
<feature type="transmembrane region" description="Helical" evidence="1">
    <location>
        <begin position="21"/>
        <end position="48"/>
    </location>
</feature>
<organism evidence="4 5">
    <name type="scientific">Candidatus Aquicultor secundus</name>
    <dbReference type="NCBI Taxonomy" id="1973895"/>
    <lineage>
        <taxon>Bacteria</taxon>
        <taxon>Bacillati</taxon>
        <taxon>Actinomycetota</taxon>
        <taxon>Candidatus Aquicultoria</taxon>
        <taxon>Candidatus Aquicultorales</taxon>
        <taxon>Candidatus Aquicultoraceae</taxon>
        <taxon>Candidatus Aquicultor</taxon>
    </lineage>
</organism>
<reference evidence="5" key="1">
    <citation type="submission" date="2017-09" db="EMBL/GenBank/DDBJ databases">
        <title>Depth-based differentiation of microbial function through sediment-hosted aquifers and enrichment of novel symbionts in the deep terrestrial subsurface.</title>
        <authorList>
            <person name="Probst A.J."/>
            <person name="Ladd B."/>
            <person name="Jarett J.K."/>
            <person name="Geller-Mcgrath D.E."/>
            <person name="Sieber C.M.K."/>
            <person name="Emerson J.B."/>
            <person name="Anantharaman K."/>
            <person name="Thomas B.C."/>
            <person name="Malmstrom R."/>
            <person name="Stieglmeier M."/>
            <person name="Klingl A."/>
            <person name="Woyke T."/>
            <person name="Ryan C.M."/>
            <person name="Banfield J.F."/>
        </authorList>
    </citation>
    <scope>NUCLEOTIDE SEQUENCE [LARGE SCALE GENOMIC DNA]</scope>
</reference>
<dbReference type="AlphaFoldDB" id="A0A2M7T860"/>
<dbReference type="InterPro" id="IPR008966">
    <property type="entry name" value="Adhesion_dom_sf"/>
</dbReference>
<dbReference type="Gene3D" id="2.60.40.1170">
    <property type="entry name" value="Mu homology domain, subdomain B"/>
    <property type="match status" value="1"/>
</dbReference>
<keyword evidence="1" id="KW-0812">Transmembrane</keyword>
<evidence type="ECO:0008006" key="6">
    <source>
        <dbReference type="Google" id="ProtNLM"/>
    </source>
</evidence>
<dbReference type="InterPro" id="IPR001434">
    <property type="entry name" value="OmcB-like_DUF11"/>
</dbReference>
<dbReference type="InterPro" id="IPR028087">
    <property type="entry name" value="Tad_N"/>
</dbReference>
<proteinExistence type="predicted"/>
<accession>A0A2M7T860</accession>
<evidence type="ECO:0000259" key="2">
    <source>
        <dbReference type="Pfam" id="PF01345"/>
    </source>
</evidence>
<dbReference type="EMBL" id="PFNG01000128">
    <property type="protein sequence ID" value="PIZ39161.1"/>
    <property type="molecule type" value="Genomic_DNA"/>
</dbReference>
<dbReference type="NCBIfam" id="TIGR01451">
    <property type="entry name" value="B_ant_repeat"/>
    <property type="match status" value="1"/>
</dbReference>
<evidence type="ECO:0000259" key="3">
    <source>
        <dbReference type="Pfam" id="PF13400"/>
    </source>
</evidence>
<comment type="caution">
    <text evidence="4">The sequence shown here is derived from an EMBL/GenBank/DDBJ whole genome shotgun (WGS) entry which is preliminary data.</text>
</comment>
<protein>
    <recommendedName>
        <fullName evidence="6">DUF11 domain-containing protein</fullName>
    </recommendedName>
</protein>
<evidence type="ECO:0000256" key="1">
    <source>
        <dbReference type="SAM" id="Phobius"/>
    </source>
</evidence>
<dbReference type="Pfam" id="PF01345">
    <property type="entry name" value="DUF11"/>
    <property type="match status" value="1"/>
</dbReference>
<sequence length="419" mass="44394">MRLRKRMNSMGTIERLREERGVVMIVVAAALTALVLSVAVVVDIGLLYQERRQLQTSTDSAALAAAMDLAEGKSVSEATSRAVEYVSSNANVSPSQITVDFPGSARVRVTASTQRSIFFASLVNKSTANVKAQSTAALGAANGVANLVPFIVPLQKVADYTGGSNVGTFDIGEDRPLDVFSIMQSTSGDIIIYTITYNNNGNKPESITVCDGIPSGTVYDGGSATNGGSYDPSSKQVTWSFGDVQPGDYRLMKFSVRATSGSVGSISNTAYLTTDNGKTVSANTGNSPQRGYFWLCDFNDGSNGVPEFDAWIRNGYPEYVYAGDIANGTGMKASLKDALSWRKSSNPKIIVPVYSFTEGGGSPGKYHVVGFAEFVIASIDFSGNPKTISGYFTDGTVVKGVPGPSPDAYFGIDTIWLVD</sequence>
<dbReference type="SUPFAM" id="SSF49401">
    <property type="entry name" value="Bacterial adhesins"/>
    <property type="match status" value="1"/>
</dbReference>
<dbReference type="InterPro" id="IPR047589">
    <property type="entry name" value="DUF11_rpt"/>
</dbReference>